<comment type="similarity">
    <text evidence="1">Belongs to the HGH1 family.</text>
</comment>
<gene>
    <name evidence="7" type="ORF">BON22_2117</name>
    <name evidence="6" type="ORF">CYFA0S_05e03598g</name>
</gene>
<evidence type="ECO:0000259" key="5">
    <source>
        <dbReference type="Pfam" id="PF04064"/>
    </source>
</evidence>
<reference evidence="8" key="2">
    <citation type="journal article" date="2017" name="Genome Announc.">
        <title>Genome sequences of Cyberlindnera fabianii 65, Pichia kudriavzevii 129, and Saccharomyces cerevisiae 131 isolated from fermented masau fruits in Zimbabwe.</title>
        <authorList>
            <person name="van Rijswijck I.M.H."/>
            <person name="Derks M.F.L."/>
            <person name="Abee T."/>
            <person name="de Ridder D."/>
            <person name="Smid E.J."/>
        </authorList>
    </citation>
    <scope>NUCLEOTIDE SEQUENCE [LARGE SCALE GENOMIC DNA]</scope>
    <source>
        <strain evidence="8">65</strain>
    </source>
</reference>
<accession>A0A061AU54</accession>
<dbReference type="Pfam" id="PF04064">
    <property type="entry name" value="DUF384"/>
    <property type="match status" value="1"/>
</dbReference>
<dbReference type="Pfam" id="PF04063">
    <property type="entry name" value="DUF383"/>
    <property type="match status" value="1"/>
</dbReference>
<dbReference type="InterPro" id="IPR039717">
    <property type="entry name" value="Hgh1"/>
</dbReference>
<dbReference type="EMBL" id="MPUK01000003">
    <property type="protein sequence ID" value="ONH68332.1"/>
    <property type="molecule type" value="Genomic_DNA"/>
</dbReference>
<dbReference type="PANTHER" id="PTHR13387:SF9">
    <property type="entry name" value="PROTEIN HGH1 HOMOLOG"/>
    <property type="match status" value="1"/>
</dbReference>
<evidence type="ECO:0000259" key="4">
    <source>
        <dbReference type="Pfam" id="PF04063"/>
    </source>
</evidence>
<evidence type="ECO:0000256" key="3">
    <source>
        <dbReference type="SAM" id="MobiDB-lite"/>
    </source>
</evidence>
<dbReference type="PANTHER" id="PTHR13387">
    <property type="entry name" value="PROTEIN HGH1 HOMOLOG"/>
    <property type="match status" value="1"/>
</dbReference>
<dbReference type="OrthoDB" id="338814at2759"/>
<dbReference type="Proteomes" id="UP000189513">
    <property type="component" value="Unassembled WGS sequence"/>
</dbReference>
<dbReference type="InterPro" id="IPR007206">
    <property type="entry name" value="Protein_HGH1_C"/>
</dbReference>
<feature type="domain" description="Protein HGH1 C-terminal" evidence="5">
    <location>
        <begin position="290"/>
        <end position="342"/>
    </location>
</feature>
<dbReference type="InterPro" id="IPR016024">
    <property type="entry name" value="ARM-type_fold"/>
</dbReference>
<reference evidence="6" key="1">
    <citation type="journal article" date="2014" name="Genome Announc.">
        <title>Genome sequence of the yeast Cyberlindnera fabianii (Hansenula fabianii).</title>
        <authorList>
            <person name="Freel K.C."/>
            <person name="Sarilar V."/>
            <person name="Neuveglise C."/>
            <person name="Devillers H."/>
            <person name="Friedrich A."/>
            <person name="Schacherer J."/>
        </authorList>
    </citation>
    <scope>NUCLEOTIDE SEQUENCE</scope>
    <source>
        <strain evidence="6">YJS4271</strain>
    </source>
</reference>
<dbReference type="VEuPathDB" id="FungiDB:BON22_2117"/>
<evidence type="ECO:0000313" key="8">
    <source>
        <dbReference type="Proteomes" id="UP000189513"/>
    </source>
</evidence>
<sequence>MAKSELEELAEFLHHEQAPIRAVALENLVGFCQGPHSKVFYQDNYRPIKDLKILALSKGNTIIQNALTILVNLSGDEAVRDILASDDGFLKNMIRIVLDLENRNADLAAIMLTNIAKHDNAKKIFEFEIETKNSEVFKSKRAIDCLVDVFVKGMDNALNKSANFDYLAYLFADLSRFIEGRKYFVTKQDYDGVVPITKLVVFTEKYDNKTRREGVASTIKNALFEVEAHLDLLDESDANLLPYLLLPIATSKDAELDEEELFDLPDELQLLPEDKVRDPNPEIICVHLESLLLLCTTRQVRDYLRSKSVYPLVRELHKNVEHEAVQDMCDKLVQMLKRDEGVEQVEEIITKEAIGDASDDEVMKEEDDSDEDDDALVEVL</sequence>
<name>A0A061AU54_CYBFA</name>
<protein>
    <recommendedName>
        <fullName evidence="2">Protein HGH1 homolog</fullName>
    </recommendedName>
</protein>
<dbReference type="STRING" id="36022.A0A061AU54"/>
<dbReference type="InterPro" id="IPR011989">
    <property type="entry name" value="ARM-like"/>
</dbReference>
<dbReference type="EMBL" id="LK052890">
    <property type="protein sequence ID" value="CDR40713.1"/>
    <property type="molecule type" value="Genomic_DNA"/>
</dbReference>
<proteinExistence type="inferred from homology"/>
<dbReference type="InterPro" id="IPR007205">
    <property type="entry name" value="Protein_HGH1_N"/>
</dbReference>
<organism evidence="6">
    <name type="scientific">Cyberlindnera fabianii</name>
    <name type="common">Yeast</name>
    <name type="synonym">Hansenula fabianii</name>
    <dbReference type="NCBI Taxonomy" id="36022"/>
    <lineage>
        <taxon>Eukaryota</taxon>
        <taxon>Fungi</taxon>
        <taxon>Dikarya</taxon>
        <taxon>Ascomycota</taxon>
        <taxon>Saccharomycotina</taxon>
        <taxon>Saccharomycetes</taxon>
        <taxon>Phaffomycetales</taxon>
        <taxon>Phaffomycetaceae</taxon>
        <taxon>Cyberlindnera</taxon>
    </lineage>
</organism>
<reference evidence="7" key="3">
    <citation type="submission" date="2017-01" db="EMBL/GenBank/DDBJ databases">
        <authorList>
            <person name="Mah S.A."/>
            <person name="Swanson W.J."/>
            <person name="Moy G.W."/>
            <person name="Vacquier V.D."/>
        </authorList>
    </citation>
    <scope>NUCLEOTIDE SEQUENCE [LARGE SCALE GENOMIC DNA]</scope>
    <source>
        <strain evidence="7">65</strain>
    </source>
</reference>
<feature type="region of interest" description="Disordered" evidence="3">
    <location>
        <begin position="353"/>
        <end position="380"/>
    </location>
</feature>
<dbReference type="SUPFAM" id="SSF48371">
    <property type="entry name" value="ARM repeat"/>
    <property type="match status" value="1"/>
</dbReference>
<evidence type="ECO:0000256" key="2">
    <source>
        <dbReference type="ARBA" id="ARBA00014076"/>
    </source>
</evidence>
<evidence type="ECO:0000313" key="7">
    <source>
        <dbReference type="EMBL" id="ONH68332.1"/>
    </source>
</evidence>
<keyword evidence="8" id="KW-1185">Reference proteome</keyword>
<evidence type="ECO:0000313" key="6">
    <source>
        <dbReference type="EMBL" id="CDR40713.1"/>
    </source>
</evidence>
<feature type="domain" description="Protein HGH1 N-terminal" evidence="4">
    <location>
        <begin position="97"/>
        <end position="285"/>
    </location>
</feature>
<evidence type="ECO:0000256" key="1">
    <source>
        <dbReference type="ARBA" id="ARBA00006712"/>
    </source>
</evidence>
<feature type="compositionally biased region" description="Acidic residues" evidence="3">
    <location>
        <begin position="357"/>
        <end position="380"/>
    </location>
</feature>
<dbReference type="OMA" id="MCILLTN"/>
<dbReference type="AlphaFoldDB" id="A0A061AU54"/>
<dbReference type="Gene3D" id="1.25.10.10">
    <property type="entry name" value="Leucine-rich Repeat Variant"/>
    <property type="match status" value="1"/>
</dbReference>